<reference evidence="1 2" key="1">
    <citation type="submission" date="2021-06" db="EMBL/GenBank/DDBJ databases">
        <title>Complete genome sequence of Erwinia phage pEa_SNUABM_2.</title>
        <authorList>
            <person name="Kim S.G."/>
            <person name="Park S.C."/>
        </authorList>
    </citation>
    <scope>NUCLEOTIDE SEQUENCE [LARGE SCALE GENOMIC DNA]</scope>
</reference>
<proteinExistence type="predicted"/>
<accession>A0AAE7XPZ9</accession>
<evidence type="ECO:0000313" key="2">
    <source>
        <dbReference type="Proteomes" id="UP000827974"/>
    </source>
</evidence>
<organism evidence="1 2">
    <name type="scientific">Erwinia phage pEa_SNUABM_2</name>
    <dbReference type="NCBI Taxonomy" id="2869547"/>
    <lineage>
        <taxon>Viruses</taxon>
        <taxon>Duplodnaviria</taxon>
        <taxon>Heunggongvirae</taxon>
        <taxon>Uroviricota</taxon>
        <taxon>Caudoviricetes</taxon>
        <taxon>Alexandravirus</taxon>
        <taxon>Alexandravirus SNUABM2</taxon>
    </lineage>
</organism>
<evidence type="ECO:0000313" key="1">
    <source>
        <dbReference type="EMBL" id="QZE59505.1"/>
    </source>
</evidence>
<protein>
    <submittedName>
        <fullName evidence="1">Uncharacterized protein</fullName>
    </submittedName>
</protein>
<dbReference type="Proteomes" id="UP000827974">
    <property type="component" value="Segment"/>
</dbReference>
<sequence>MPILPRCDMRSFLLDSLTGIKVPVTFDTTNIIKIHNQTCGSLQMLTVADMILWSSFEPERFTLYIERISTAIENTSAQQAAELCK</sequence>
<name>A0AAE7XPZ9_9CAUD</name>
<gene>
    <name evidence="1" type="ORF">pEaSNUABM2_00261</name>
</gene>
<dbReference type="EMBL" id="MZ443786">
    <property type="protein sequence ID" value="QZE59505.1"/>
    <property type="molecule type" value="Genomic_DNA"/>
</dbReference>
<keyword evidence="2" id="KW-1185">Reference proteome</keyword>